<proteinExistence type="predicted"/>
<feature type="domain" description="SCAN box" evidence="2">
    <location>
        <begin position="129"/>
        <end position="208"/>
    </location>
</feature>
<evidence type="ECO:0000313" key="4">
    <source>
        <dbReference type="Proteomes" id="UP001152622"/>
    </source>
</evidence>
<keyword evidence="4" id="KW-1185">Reference proteome</keyword>
<dbReference type="EMBL" id="JAINUF010000002">
    <property type="protein sequence ID" value="KAJ8375731.1"/>
    <property type="molecule type" value="Genomic_DNA"/>
</dbReference>
<organism evidence="3 4">
    <name type="scientific">Synaphobranchus kaupii</name>
    <name type="common">Kaup's arrowtooth eel</name>
    <dbReference type="NCBI Taxonomy" id="118154"/>
    <lineage>
        <taxon>Eukaryota</taxon>
        <taxon>Metazoa</taxon>
        <taxon>Chordata</taxon>
        <taxon>Craniata</taxon>
        <taxon>Vertebrata</taxon>
        <taxon>Euteleostomi</taxon>
        <taxon>Actinopterygii</taxon>
        <taxon>Neopterygii</taxon>
        <taxon>Teleostei</taxon>
        <taxon>Anguilliformes</taxon>
        <taxon>Synaphobranchidae</taxon>
        <taxon>Synaphobranchus</taxon>
    </lineage>
</organism>
<dbReference type="PANTHER" id="PTHR46888">
    <property type="entry name" value="ZINC KNUCKLE DOMAINCONTAINING PROTEIN-RELATED"/>
    <property type="match status" value="1"/>
</dbReference>
<evidence type="ECO:0000259" key="2">
    <source>
        <dbReference type="PROSITE" id="PS50804"/>
    </source>
</evidence>
<evidence type="ECO:0000256" key="1">
    <source>
        <dbReference type="SAM" id="MobiDB-lite"/>
    </source>
</evidence>
<evidence type="ECO:0000313" key="3">
    <source>
        <dbReference type="EMBL" id="KAJ8375731.1"/>
    </source>
</evidence>
<dbReference type="InterPro" id="IPR038269">
    <property type="entry name" value="SCAN_sf"/>
</dbReference>
<dbReference type="OrthoDB" id="8917677at2759"/>
<accession>A0A9Q1G5S9</accession>
<name>A0A9Q1G5S9_SYNKA</name>
<comment type="caution">
    <text evidence="3">The sequence shown here is derived from an EMBL/GenBank/DDBJ whole genome shotgun (WGS) entry which is preliminary data.</text>
</comment>
<gene>
    <name evidence="3" type="ORF">SKAU_G00063110</name>
</gene>
<feature type="region of interest" description="Disordered" evidence="1">
    <location>
        <begin position="312"/>
        <end position="341"/>
    </location>
</feature>
<dbReference type="AlphaFoldDB" id="A0A9Q1G5S9"/>
<dbReference type="InterPro" id="IPR003309">
    <property type="entry name" value="SCAN_dom"/>
</dbReference>
<dbReference type="PANTHER" id="PTHR46888:SF15">
    <property type="entry name" value="ZINC FINGER AND SCAN DOMAIN-CONTAINING PROTEIN 12-LIKE"/>
    <property type="match status" value="1"/>
</dbReference>
<feature type="region of interest" description="Disordered" evidence="1">
    <location>
        <begin position="234"/>
        <end position="259"/>
    </location>
</feature>
<dbReference type="Proteomes" id="UP001152622">
    <property type="component" value="Chromosome 2"/>
</dbReference>
<reference evidence="3" key="1">
    <citation type="journal article" date="2023" name="Science">
        <title>Genome structures resolve the early diversification of teleost fishes.</title>
        <authorList>
            <person name="Parey E."/>
            <person name="Louis A."/>
            <person name="Montfort J."/>
            <person name="Bouchez O."/>
            <person name="Roques C."/>
            <person name="Iampietro C."/>
            <person name="Lluch J."/>
            <person name="Castinel A."/>
            <person name="Donnadieu C."/>
            <person name="Desvignes T."/>
            <person name="Floi Bucao C."/>
            <person name="Jouanno E."/>
            <person name="Wen M."/>
            <person name="Mejri S."/>
            <person name="Dirks R."/>
            <person name="Jansen H."/>
            <person name="Henkel C."/>
            <person name="Chen W.J."/>
            <person name="Zahm M."/>
            <person name="Cabau C."/>
            <person name="Klopp C."/>
            <person name="Thompson A.W."/>
            <person name="Robinson-Rechavi M."/>
            <person name="Braasch I."/>
            <person name="Lecointre G."/>
            <person name="Bobe J."/>
            <person name="Postlethwait J.H."/>
            <person name="Berthelot C."/>
            <person name="Roest Crollius H."/>
            <person name="Guiguen Y."/>
        </authorList>
    </citation>
    <scope>NUCLEOTIDE SEQUENCE</scope>
    <source>
        <strain evidence="3">WJC10195</strain>
    </source>
</reference>
<dbReference type="SMART" id="SM00431">
    <property type="entry name" value="SCAN"/>
    <property type="match status" value="1"/>
</dbReference>
<feature type="compositionally biased region" description="Pro residues" evidence="1">
    <location>
        <begin position="249"/>
        <end position="259"/>
    </location>
</feature>
<dbReference type="SUPFAM" id="SSF47353">
    <property type="entry name" value="Retrovirus capsid dimerization domain-like"/>
    <property type="match status" value="1"/>
</dbReference>
<dbReference type="Pfam" id="PF02023">
    <property type="entry name" value="SCAN"/>
    <property type="match status" value="1"/>
</dbReference>
<dbReference type="Gene3D" id="1.10.4020.10">
    <property type="entry name" value="DNA breaking-rejoining enzymes"/>
    <property type="match status" value="1"/>
</dbReference>
<dbReference type="PROSITE" id="PS50804">
    <property type="entry name" value="SCAN_BOX"/>
    <property type="match status" value="1"/>
</dbReference>
<sequence>MLEASLQSQQVTQQIAASLGKVTEELVQLKITTVQGVSLPDPRTTAHQLLTKLMPQDDVDAFFHTFELVAQREARDQRDWAQVLAPFLTVEAQQAYYLLPLAEAHDYDMLKEVVVAHLGMSFAAAGKAFRSWRYNHDTPARAQMAQLLRLTHHWLQSNQRSAVQVAGRVAMDRFLWALPEDKQSSVGLKAPTKPREMMEVVDVAQATLTMSRQGFRPRRESLWHRRRHRDLEEMEPRSAVNTPMSARRAPPPQDVPIPTNPGARAGLSNPKTWLAGCSIHGGNHHSPLTREVKIAGKSLVAWGGGGCDSRAASRSPAPLQHSGIKTKAHGAREGRRIVRLT</sequence>
<protein>
    <recommendedName>
        <fullName evidence="2">SCAN box domain-containing protein</fullName>
    </recommendedName>
</protein>
<feature type="compositionally biased region" description="Basic and acidic residues" evidence="1">
    <location>
        <begin position="330"/>
        <end position="341"/>
    </location>
</feature>